<evidence type="ECO:0000256" key="1">
    <source>
        <dbReference type="SAM" id="MobiDB-lite"/>
    </source>
</evidence>
<evidence type="ECO:0000313" key="3">
    <source>
        <dbReference type="Proteomes" id="UP001066276"/>
    </source>
</evidence>
<dbReference type="EMBL" id="JANPWB010000013">
    <property type="protein sequence ID" value="KAJ1110959.1"/>
    <property type="molecule type" value="Genomic_DNA"/>
</dbReference>
<protein>
    <submittedName>
        <fullName evidence="2">Uncharacterized protein</fullName>
    </submittedName>
</protein>
<comment type="caution">
    <text evidence="2">The sequence shown here is derived from an EMBL/GenBank/DDBJ whole genome shotgun (WGS) entry which is preliminary data.</text>
</comment>
<feature type="compositionally biased region" description="Polar residues" evidence="1">
    <location>
        <begin position="96"/>
        <end position="111"/>
    </location>
</feature>
<feature type="region of interest" description="Disordered" evidence="1">
    <location>
        <begin position="50"/>
        <end position="111"/>
    </location>
</feature>
<evidence type="ECO:0000313" key="2">
    <source>
        <dbReference type="EMBL" id="KAJ1110959.1"/>
    </source>
</evidence>
<proteinExistence type="predicted"/>
<dbReference type="Proteomes" id="UP001066276">
    <property type="component" value="Chromosome 9"/>
</dbReference>
<organism evidence="2 3">
    <name type="scientific">Pleurodeles waltl</name>
    <name type="common">Iberian ribbed newt</name>
    <dbReference type="NCBI Taxonomy" id="8319"/>
    <lineage>
        <taxon>Eukaryota</taxon>
        <taxon>Metazoa</taxon>
        <taxon>Chordata</taxon>
        <taxon>Craniata</taxon>
        <taxon>Vertebrata</taxon>
        <taxon>Euteleostomi</taxon>
        <taxon>Amphibia</taxon>
        <taxon>Batrachia</taxon>
        <taxon>Caudata</taxon>
        <taxon>Salamandroidea</taxon>
        <taxon>Salamandridae</taxon>
        <taxon>Pleurodelinae</taxon>
        <taxon>Pleurodeles</taxon>
    </lineage>
</organism>
<name>A0AAV7N8F6_PLEWA</name>
<gene>
    <name evidence="2" type="ORF">NDU88_008305</name>
</gene>
<dbReference type="AlphaFoldDB" id="A0AAV7N8F6"/>
<sequence>MQRCCSDGGTAEPACMRAKKGTAQQHEWPSYASPCLLSGYLDLRAANGLPRTHMPITSGRPQRSGTGPPHSRGVCSTPAGPRSPPGHRAPRLGGRISNSLVVGTASAPTSL</sequence>
<accession>A0AAV7N8F6</accession>
<keyword evidence="3" id="KW-1185">Reference proteome</keyword>
<reference evidence="2" key="1">
    <citation type="journal article" date="2022" name="bioRxiv">
        <title>Sequencing and chromosome-scale assembly of the giantPleurodeles waltlgenome.</title>
        <authorList>
            <person name="Brown T."/>
            <person name="Elewa A."/>
            <person name="Iarovenko S."/>
            <person name="Subramanian E."/>
            <person name="Araus A.J."/>
            <person name="Petzold A."/>
            <person name="Susuki M."/>
            <person name="Suzuki K.-i.T."/>
            <person name="Hayashi T."/>
            <person name="Toyoda A."/>
            <person name="Oliveira C."/>
            <person name="Osipova E."/>
            <person name="Leigh N.D."/>
            <person name="Simon A."/>
            <person name="Yun M.H."/>
        </authorList>
    </citation>
    <scope>NUCLEOTIDE SEQUENCE</scope>
    <source>
        <strain evidence="2">20211129_DDA</strain>
        <tissue evidence="2">Liver</tissue>
    </source>
</reference>
<feature type="region of interest" description="Disordered" evidence="1">
    <location>
        <begin position="1"/>
        <end position="28"/>
    </location>
</feature>